<keyword evidence="4" id="KW-0378">Hydrolase</keyword>
<evidence type="ECO:0000256" key="3">
    <source>
        <dbReference type="ARBA" id="ARBA00022750"/>
    </source>
</evidence>
<dbReference type="InterPro" id="IPR032861">
    <property type="entry name" value="TAXi_N"/>
</dbReference>
<dbReference type="KEGG" id="atr:18445048"/>
<evidence type="ECO:0000256" key="5">
    <source>
        <dbReference type="ARBA" id="ARBA00023180"/>
    </source>
</evidence>
<keyword evidence="3" id="KW-0064">Aspartyl protease</keyword>
<dbReference type="MEROPS" id="A01.069"/>
<evidence type="ECO:0000313" key="8">
    <source>
        <dbReference type="EMBL" id="ERN16724.1"/>
    </source>
</evidence>
<dbReference type="OrthoDB" id="771136at2759"/>
<dbReference type="GO" id="GO:0006508">
    <property type="term" value="P:proteolysis"/>
    <property type="evidence" value="ECO:0007669"/>
    <property type="project" value="UniProtKB-KW"/>
</dbReference>
<gene>
    <name evidence="8" type="ORF">AMTR_s00183p00040950</name>
</gene>
<dbReference type="SUPFAM" id="SSF50630">
    <property type="entry name" value="Acid proteases"/>
    <property type="match status" value="1"/>
</dbReference>
<organism evidence="8 9">
    <name type="scientific">Amborella trichopoda</name>
    <dbReference type="NCBI Taxonomy" id="13333"/>
    <lineage>
        <taxon>Eukaryota</taxon>
        <taxon>Viridiplantae</taxon>
        <taxon>Streptophyta</taxon>
        <taxon>Embryophyta</taxon>
        <taxon>Tracheophyta</taxon>
        <taxon>Spermatophyta</taxon>
        <taxon>Magnoliopsida</taxon>
        <taxon>Amborellales</taxon>
        <taxon>Amborellaceae</taxon>
        <taxon>Amborella</taxon>
    </lineage>
</organism>
<evidence type="ECO:0000256" key="2">
    <source>
        <dbReference type="ARBA" id="ARBA00022670"/>
    </source>
</evidence>
<dbReference type="InterPro" id="IPR033121">
    <property type="entry name" value="PEPTIDASE_A1"/>
</dbReference>
<accession>U5D2R7</accession>
<dbReference type="EMBL" id="KI392415">
    <property type="protein sequence ID" value="ERN16724.1"/>
    <property type="molecule type" value="Genomic_DNA"/>
</dbReference>
<evidence type="ECO:0000313" key="9">
    <source>
        <dbReference type="Proteomes" id="UP000017836"/>
    </source>
</evidence>
<dbReference type="OMA" id="DVCEYSI"/>
<evidence type="ECO:0000259" key="7">
    <source>
        <dbReference type="PROSITE" id="PS51767"/>
    </source>
</evidence>
<keyword evidence="6" id="KW-0732">Signal</keyword>
<dbReference type="PANTHER" id="PTHR47967">
    <property type="entry name" value="OS07G0603500 PROTEIN-RELATED"/>
    <property type="match status" value="1"/>
</dbReference>
<dbReference type="PANTHER" id="PTHR47967:SF128">
    <property type="entry name" value="ASPARTIC PROTEINASE CDR1-LIKE"/>
    <property type="match status" value="1"/>
</dbReference>
<dbReference type="InterPro" id="IPR051708">
    <property type="entry name" value="Plant_Aspart_Prot_A1"/>
</dbReference>
<dbReference type="InterPro" id="IPR021109">
    <property type="entry name" value="Peptidase_aspartic_dom_sf"/>
</dbReference>
<dbReference type="Gramene" id="ERN16724">
    <property type="protein sequence ID" value="ERN16724"/>
    <property type="gene ID" value="AMTR_s00183p00040950"/>
</dbReference>
<proteinExistence type="inferred from homology"/>
<dbReference type="Gene3D" id="2.40.70.10">
    <property type="entry name" value="Acid Proteases"/>
    <property type="match status" value="2"/>
</dbReference>
<dbReference type="InterPro" id="IPR034161">
    <property type="entry name" value="Pepsin-like_plant"/>
</dbReference>
<keyword evidence="5" id="KW-0325">Glycoprotein</keyword>
<dbReference type="GO" id="GO:0005576">
    <property type="term" value="C:extracellular region"/>
    <property type="evidence" value="ECO:0000318"/>
    <property type="project" value="GO_Central"/>
</dbReference>
<dbReference type="Proteomes" id="UP000017836">
    <property type="component" value="Unassembled WGS sequence"/>
</dbReference>
<evidence type="ECO:0000256" key="6">
    <source>
        <dbReference type="SAM" id="SignalP"/>
    </source>
</evidence>
<protein>
    <recommendedName>
        <fullName evidence="7">Peptidase A1 domain-containing protein</fullName>
    </recommendedName>
</protein>
<dbReference type="GO" id="GO:0004190">
    <property type="term" value="F:aspartic-type endopeptidase activity"/>
    <property type="evidence" value="ECO:0000318"/>
    <property type="project" value="GO_Central"/>
</dbReference>
<dbReference type="AlphaFoldDB" id="U5D2R7"/>
<comment type="similarity">
    <text evidence="1">Belongs to the peptidase A1 family.</text>
</comment>
<feature type="chain" id="PRO_5004658553" description="Peptidase A1 domain-containing protein" evidence="6">
    <location>
        <begin position="21"/>
        <end position="472"/>
    </location>
</feature>
<dbReference type="eggNOG" id="KOG1339">
    <property type="taxonomic scope" value="Eukaryota"/>
</dbReference>
<dbReference type="Pfam" id="PF14541">
    <property type="entry name" value="TAXi_C"/>
    <property type="match status" value="1"/>
</dbReference>
<feature type="domain" description="Peptidase A1" evidence="7">
    <location>
        <begin position="98"/>
        <end position="465"/>
    </location>
</feature>
<dbReference type="CDD" id="cd05476">
    <property type="entry name" value="pepsin_A_like_plant"/>
    <property type="match status" value="1"/>
</dbReference>
<reference evidence="9" key="1">
    <citation type="journal article" date="2013" name="Science">
        <title>The Amborella genome and the evolution of flowering plants.</title>
        <authorList>
            <consortium name="Amborella Genome Project"/>
        </authorList>
    </citation>
    <scope>NUCLEOTIDE SEQUENCE [LARGE SCALE GENOMIC DNA]</scope>
</reference>
<dbReference type="HOGENOM" id="CLU_005738_1_3_1"/>
<evidence type="ECO:0000256" key="1">
    <source>
        <dbReference type="ARBA" id="ARBA00007447"/>
    </source>
</evidence>
<dbReference type="Pfam" id="PF14543">
    <property type="entry name" value="TAXi_N"/>
    <property type="match status" value="1"/>
</dbReference>
<dbReference type="InterPro" id="IPR032799">
    <property type="entry name" value="TAXi_C"/>
</dbReference>
<evidence type="ECO:0000256" key="4">
    <source>
        <dbReference type="ARBA" id="ARBA00022801"/>
    </source>
</evidence>
<keyword evidence="9" id="KW-1185">Reference proteome</keyword>
<sequence>MDLESTRWVFVLMLLVTVTSNSLFRMSSSATKITGLRQNLIHRDSLQSPFYTPNVTDHDRMRQAARRSIARHQYFRSALDGYYPAGGTRSPATLELEYIMKVGIGTPQKDFFFIIDSGSDMMWTVCKHGESVSSARFPIYDPAASSSYQTIGCNETLCKDTNSSCTTDCFYGVRYRDGTFSNGILAYETFTFEWDQSIKNNFTFDDSTHNNSLPSIDRNIDTRITNGQVVLPIDKIGFGCSILDTNPGFTSSGVVGFGGGPLSLISQLSSRLPKKFAYCLPNNGTGVILMGDYADIKIPGIKLTPIYQLPFLDTLYFLNLEDISVGSQRIGLPPGIFDPSQEKKKLFIDSGSALTFLDRIAYDPLVKILVDSTKKLWTPDPLKQFNLCYWSEDRSGDVTGFPDITFHFKGEADWRVDPKNLFAKTDPLTTCFMLIPTDSLSIFGNLMQRNMGVEYDLVNERLVFAPADCTKI</sequence>
<name>U5D2R7_AMBTC</name>
<keyword evidence="2" id="KW-0645">Protease</keyword>
<feature type="signal peptide" evidence="6">
    <location>
        <begin position="1"/>
        <end position="20"/>
    </location>
</feature>
<dbReference type="PROSITE" id="PS51767">
    <property type="entry name" value="PEPTIDASE_A1"/>
    <property type="match status" value="1"/>
</dbReference>